<name>A0A1J7IZB4_9PEZI</name>
<organism evidence="2 3">
    <name type="scientific">Coniochaeta ligniaria NRRL 30616</name>
    <dbReference type="NCBI Taxonomy" id="1408157"/>
    <lineage>
        <taxon>Eukaryota</taxon>
        <taxon>Fungi</taxon>
        <taxon>Dikarya</taxon>
        <taxon>Ascomycota</taxon>
        <taxon>Pezizomycotina</taxon>
        <taxon>Sordariomycetes</taxon>
        <taxon>Sordariomycetidae</taxon>
        <taxon>Coniochaetales</taxon>
        <taxon>Coniochaetaceae</taxon>
        <taxon>Coniochaeta</taxon>
    </lineage>
</organism>
<evidence type="ECO:0000313" key="2">
    <source>
        <dbReference type="EMBL" id="OIW32613.1"/>
    </source>
</evidence>
<feature type="region of interest" description="Disordered" evidence="1">
    <location>
        <begin position="1"/>
        <end position="21"/>
    </location>
</feature>
<evidence type="ECO:0000313" key="3">
    <source>
        <dbReference type="Proteomes" id="UP000182658"/>
    </source>
</evidence>
<dbReference type="InParanoid" id="A0A1J7IZB4"/>
<evidence type="ECO:0000256" key="1">
    <source>
        <dbReference type="SAM" id="MobiDB-lite"/>
    </source>
</evidence>
<sequence>MDKETPKQGPSLLPEDAPKERRSLHIQAISNWMSAANGGHIPAPGEPDKAIDSLMNDIEKISLDTLKASIPEEVKAQVPDIDELTEEALKSIVVDAAKLSMADKPPSAGPHQWDNLHSQMEDTLRCWTNGTSACSCRIPPKLIDGLLDDGLDIVCGLDCPIGCSQAEIVAGEREKYSPCCGDPACVCTSEEDHVFWLCHGCGQATCRCEPEPAKHDDDEDVTMSTE</sequence>
<reference evidence="2 3" key="1">
    <citation type="submission" date="2016-10" db="EMBL/GenBank/DDBJ databases">
        <title>Draft genome sequence of Coniochaeta ligniaria NRRL30616, a lignocellulolytic fungus for bioabatement of inhibitors in plant biomass hydrolysates.</title>
        <authorList>
            <consortium name="DOE Joint Genome Institute"/>
            <person name="Jimenez D.J."/>
            <person name="Hector R.E."/>
            <person name="Riley R."/>
            <person name="Sun H."/>
            <person name="Grigoriev I.V."/>
            <person name="Van Elsas J.D."/>
            <person name="Nichols N.N."/>
        </authorList>
    </citation>
    <scope>NUCLEOTIDE SEQUENCE [LARGE SCALE GENOMIC DNA]</scope>
    <source>
        <strain evidence="2 3">NRRL 30616</strain>
    </source>
</reference>
<gene>
    <name evidence="2" type="ORF">CONLIGDRAFT_678997</name>
</gene>
<dbReference type="EMBL" id="KV875095">
    <property type="protein sequence ID" value="OIW32613.1"/>
    <property type="molecule type" value="Genomic_DNA"/>
</dbReference>
<keyword evidence="3" id="KW-1185">Reference proteome</keyword>
<accession>A0A1J7IZB4</accession>
<proteinExistence type="predicted"/>
<dbReference type="OrthoDB" id="5236070at2759"/>
<protein>
    <submittedName>
        <fullName evidence="2">Uncharacterized protein</fullName>
    </submittedName>
</protein>
<dbReference type="Proteomes" id="UP000182658">
    <property type="component" value="Unassembled WGS sequence"/>
</dbReference>
<dbReference type="AlphaFoldDB" id="A0A1J7IZB4"/>